<sequence length="483" mass="54543">MKRFPWGWIGVLLVGLGGMGCRLEHDSPQASDAFLDTLQARTFAFFWETAHPETGLIPDRWPTPSFSSIAAVGFGLSGYLVGVERGYITRQQAAERIYRTLRFLWEAPQGPAASGTAGYKGFFYHFLEMDTGHRFRDVELSSIDTALLMAGVLATQVYFDGSDTLEVAIRAYADSLFQRVEWDWMQPRAPLIAMGWYPERGYHTHDYTGYSEAMLLYVLALGSPTFPVAPQAWQAWTQTYQWGTFYGQTFVQYSPLFTHQYSHVWIDFRGIQDAYMRQKGIDYFENSRRATLAQRAYAIDNPGRWQGYGPDLWGLTACDGPIDTTLVLSGQERTFRSYAARGASLVYVLDDGTLAPTAVGGSLPFTPELALAALQTMKARYGEALWGQYGFLDAFNPTFQVTDVPLKHGRVIPGLGWFDTDYLGIDQGPILLMAENYRSELLWRLMRQSPYVVQGLQRAGFTGGWLEEITLPELRVVIHNRQE</sequence>
<organism evidence="2">
    <name type="scientific">Rhodothermus marinus</name>
    <name type="common">Rhodothermus obamensis</name>
    <dbReference type="NCBI Taxonomy" id="29549"/>
    <lineage>
        <taxon>Bacteria</taxon>
        <taxon>Pseudomonadati</taxon>
        <taxon>Rhodothermota</taxon>
        <taxon>Rhodothermia</taxon>
        <taxon>Rhodothermales</taxon>
        <taxon>Rhodothermaceae</taxon>
        <taxon>Rhodothermus</taxon>
    </lineage>
</organism>
<dbReference type="InterPro" id="IPR019282">
    <property type="entry name" value="Glycoamylase-like_cons_dom"/>
</dbReference>
<proteinExistence type="predicted"/>
<evidence type="ECO:0000259" key="1">
    <source>
        <dbReference type="Pfam" id="PF10091"/>
    </source>
</evidence>
<dbReference type="Pfam" id="PF10091">
    <property type="entry name" value="Glycoamylase"/>
    <property type="match status" value="1"/>
</dbReference>
<reference evidence="2" key="1">
    <citation type="journal article" date="2020" name="mSystems">
        <title>Genome- and Community-Level Interaction Insights into Carbon Utilization and Element Cycling Functions of Hydrothermarchaeota in Hydrothermal Sediment.</title>
        <authorList>
            <person name="Zhou Z."/>
            <person name="Liu Y."/>
            <person name="Xu W."/>
            <person name="Pan J."/>
            <person name="Luo Z.H."/>
            <person name="Li M."/>
        </authorList>
    </citation>
    <scope>NUCLEOTIDE SEQUENCE [LARGE SCALE GENOMIC DNA]</scope>
    <source>
        <strain evidence="2">SpSt-143</strain>
    </source>
</reference>
<comment type="caution">
    <text evidence="2">The sequence shown here is derived from an EMBL/GenBank/DDBJ whole genome shotgun (WGS) entry which is preliminary data.</text>
</comment>
<dbReference type="EMBL" id="DSGB01000004">
    <property type="protein sequence ID" value="HER95810.1"/>
    <property type="molecule type" value="Genomic_DNA"/>
</dbReference>
<name>A0A7V2F6Z2_RHOMR</name>
<dbReference type="Gene3D" id="1.50.10.140">
    <property type="match status" value="1"/>
</dbReference>
<dbReference type="PROSITE" id="PS51257">
    <property type="entry name" value="PROKAR_LIPOPROTEIN"/>
    <property type="match status" value="1"/>
</dbReference>
<dbReference type="PIRSF" id="PIRSF028431">
    <property type="entry name" value="UCP028431"/>
    <property type="match status" value="1"/>
</dbReference>
<gene>
    <name evidence="2" type="ORF">ENO59_04755</name>
</gene>
<evidence type="ECO:0000313" key="2">
    <source>
        <dbReference type="EMBL" id="HER95810.1"/>
    </source>
</evidence>
<protein>
    <submittedName>
        <fullName evidence="2">Tat pathway signal protein</fullName>
    </submittedName>
</protein>
<accession>A0A7V2F6Z2</accession>
<dbReference type="InterPro" id="IPR016883">
    <property type="entry name" value="UCP028431"/>
</dbReference>
<dbReference type="AlphaFoldDB" id="A0A7V2F6Z2"/>
<feature type="domain" description="Glycoamylase-like" evidence="1">
    <location>
        <begin position="205"/>
        <end position="450"/>
    </location>
</feature>